<sequence length="50" mass="5744">KIRFQDILVGTKFVNVFVSLNISKMVYIEINFKNSSLMGHVTEFLLSQGH</sequence>
<proteinExistence type="predicted"/>
<evidence type="ECO:0000313" key="1">
    <source>
        <dbReference type="EMBL" id="KAK3933011.1"/>
    </source>
</evidence>
<gene>
    <name evidence="1" type="ORF">KUF71_017199</name>
</gene>
<comment type="caution">
    <text evidence="1">The sequence shown here is derived from an EMBL/GenBank/DDBJ whole genome shotgun (WGS) entry which is preliminary data.</text>
</comment>
<evidence type="ECO:0000313" key="2">
    <source>
        <dbReference type="Proteomes" id="UP001219518"/>
    </source>
</evidence>
<protein>
    <submittedName>
        <fullName evidence="1">Intracellular septation protein A</fullName>
    </submittedName>
</protein>
<dbReference type="Proteomes" id="UP001219518">
    <property type="component" value="Unassembled WGS sequence"/>
</dbReference>
<name>A0AAE1I4X9_9NEOP</name>
<reference evidence="1" key="1">
    <citation type="submission" date="2021-07" db="EMBL/GenBank/DDBJ databases">
        <authorList>
            <person name="Catto M.A."/>
            <person name="Jacobson A."/>
            <person name="Kennedy G."/>
            <person name="Labadie P."/>
            <person name="Hunt B.G."/>
            <person name="Srinivasan R."/>
        </authorList>
    </citation>
    <scope>NUCLEOTIDE SEQUENCE</scope>
    <source>
        <strain evidence="1">PL_HMW_Pooled</strain>
        <tissue evidence="1">Head</tissue>
    </source>
</reference>
<dbReference type="AlphaFoldDB" id="A0AAE1I4X9"/>
<reference evidence="1" key="2">
    <citation type="journal article" date="2023" name="BMC Genomics">
        <title>Pest status, molecular evolution, and epigenetic factors derived from the genome assembly of Frankliniella fusca, a thysanopteran phytovirus vector.</title>
        <authorList>
            <person name="Catto M.A."/>
            <person name="Labadie P.E."/>
            <person name="Jacobson A.L."/>
            <person name="Kennedy G.G."/>
            <person name="Srinivasan R."/>
            <person name="Hunt B.G."/>
        </authorList>
    </citation>
    <scope>NUCLEOTIDE SEQUENCE</scope>
    <source>
        <strain evidence="1">PL_HMW_Pooled</strain>
    </source>
</reference>
<feature type="non-terminal residue" evidence="1">
    <location>
        <position position="50"/>
    </location>
</feature>
<dbReference type="EMBL" id="JAHWGI010001442">
    <property type="protein sequence ID" value="KAK3933011.1"/>
    <property type="molecule type" value="Genomic_DNA"/>
</dbReference>
<keyword evidence="2" id="KW-1185">Reference proteome</keyword>
<accession>A0AAE1I4X9</accession>
<organism evidence="1 2">
    <name type="scientific">Frankliniella fusca</name>
    <dbReference type="NCBI Taxonomy" id="407009"/>
    <lineage>
        <taxon>Eukaryota</taxon>
        <taxon>Metazoa</taxon>
        <taxon>Ecdysozoa</taxon>
        <taxon>Arthropoda</taxon>
        <taxon>Hexapoda</taxon>
        <taxon>Insecta</taxon>
        <taxon>Pterygota</taxon>
        <taxon>Neoptera</taxon>
        <taxon>Paraneoptera</taxon>
        <taxon>Thysanoptera</taxon>
        <taxon>Terebrantia</taxon>
        <taxon>Thripoidea</taxon>
        <taxon>Thripidae</taxon>
        <taxon>Frankliniella</taxon>
    </lineage>
</organism>